<sequence>GALYVQVGWPGNNKSIEKSLAYHRKTHFYQNLVFLFNIIPFKGDTLIIAIFQLLNTVFVVRFVLCFKIVISFGDHLFIRRKCLPSEHSFEIREQGIVDGGQIWRIR</sequence>
<feature type="non-terminal residue" evidence="2">
    <location>
        <position position="1"/>
    </location>
</feature>
<accession>A0A0K2UGZ8</accession>
<protein>
    <submittedName>
        <fullName evidence="2">Uncharacterized protein</fullName>
    </submittedName>
</protein>
<feature type="transmembrane region" description="Helical" evidence="1">
    <location>
        <begin position="46"/>
        <end position="70"/>
    </location>
</feature>
<dbReference type="AlphaFoldDB" id="A0A0K2UGZ8"/>
<evidence type="ECO:0000313" key="2">
    <source>
        <dbReference type="EMBL" id="CDW36956.1"/>
    </source>
</evidence>
<organism evidence="2">
    <name type="scientific">Lepeophtheirus salmonis</name>
    <name type="common">Salmon louse</name>
    <name type="synonym">Caligus salmonis</name>
    <dbReference type="NCBI Taxonomy" id="72036"/>
    <lineage>
        <taxon>Eukaryota</taxon>
        <taxon>Metazoa</taxon>
        <taxon>Ecdysozoa</taxon>
        <taxon>Arthropoda</taxon>
        <taxon>Crustacea</taxon>
        <taxon>Multicrustacea</taxon>
        <taxon>Hexanauplia</taxon>
        <taxon>Copepoda</taxon>
        <taxon>Siphonostomatoida</taxon>
        <taxon>Caligidae</taxon>
        <taxon>Lepeophtheirus</taxon>
    </lineage>
</organism>
<keyword evidence="1" id="KW-0812">Transmembrane</keyword>
<dbReference type="EMBL" id="HACA01019595">
    <property type="protein sequence ID" value="CDW36956.1"/>
    <property type="molecule type" value="Transcribed_RNA"/>
</dbReference>
<dbReference type="EMBL" id="HACA01019594">
    <property type="protein sequence ID" value="CDW36955.1"/>
    <property type="molecule type" value="Transcribed_RNA"/>
</dbReference>
<keyword evidence="1" id="KW-1133">Transmembrane helix</keyword>
<keyword evidence="1" id="KW-0472">Membrane</keyword>
<reference evidence="2" key="1">
    <citation type="submission" date="2014-05" db="EMBL/GenBank/DDBJ databases">
        <authorList>
            <person name="Chronopoulou M."/>
        </authorList>
    </citation>
    <scope>NUCLEOTIDE SEQUENCE</scope>
    <source>
        <tissue evidence="2">Whole organism</tissue>
    </source>
</reference>
<evidence type="ECO:0000256" key="1">
    <source>
        <dbReference type="SAM" id="Phobius"/>
    </source>
</evidence>
<name>A0A0K2UGZ8_LEPSM</name>
<proteinExistence type="predicted"/>